<dbReference type="Proteomes" id="UP001066276">
    <property type="component" value="Chromosome 1_2"/>
</dbReference>
<reference evidence="2" key="1">
    <citation type="journal article" date="2022" name="bioRxiv">
        <title>Sequencing and chromosome-scale assembly of the giantPleurodeles waltlgenome.</title>
        <authorList>
            <person name="Brown T."/>
            <person name="Elewa A."/>
            <person name="Iarovenko S."/>
            <person name="Subramanian E."/>
            <person name="Araus A.J."/>
            <person name="Petzold A."/>
            <person name="Susuki M."/>
            <person name="Suzuki K.-i.T."/>
            <person name="Hayashi T."/>
            <person name="Toyoda A."/>
            <person name="Oliveira C."/>
            <person name="Osipova E."/>
            <person name="Leigh N.D."/>
            <person name="Simon A."/>
            <person name="Yun M.H."/>
        </authorList>
    </citation>
    <scope>NUCLEOTIDE SEQUENCE</scope>
    <source>
        <strain evidence="2">20211129_DDA</strain>
        <tissue evidence="2">Liver</tissue>
    </source>
</reference>
<accession>A0AAV7W382</accession>
<feature type="region of interest" description="Disordered" evidence="1">
    <location>
        <begin position="15"/>
        <end position="106"/>
    </location>
</feature>
<dbReference type="AlphaFoldDB" id="A0AAV7W382"/>
<feature type="compositionally biased region" description="Polar residues" evidence="1">
    <location>
        <begin position="44"/>
        <end position="54"/>
    </location>
</feature>
<organism evidence="2 3">
    <name type="scientific">Pleurodeles waltl</name>
    <name type="common">Iberian ribbed newt</name>
    <dbReference type="NCBI Taxonomy" id="8319"/>
    <lineage>
        <taxon>Eukaryota</taxon>
        <taxon>Metazoa</taxon>
        <taxon>Chordata</taxon>
        <taxon>Craniata</taxon>
        <taxon>Vertebrata</taxon>
        <taxon>Euteleostomi</taxon>
        <taxon>Amphibia</taxon>
        <taxon>Batrachia</taxon>
        <taxon>Caudata</taxon>
        <taxon>Salamandroidea</taxon>
        <taxon>Salamandridae</taxon>
        <taxon>Pleurodelinae</taxon>
        <taxon>Pleurodeles</taxon>
    </lineage>
</organism>
<proteinExistence type="predicted"/>
<protein>
    <submittedName>
        <fullName evidence="2">Uncharacterized protein</fullName>
    </submittedName>
</protein>
<evidence type="ECO:0000313" key="2">
    <source>
        <dbReference type="EMBL" id="KAJ1207340.1"/>
    </source>
</evidence>
<name>A0AAV7W382_PLEWA</name>
<evidence type="ECO:0000313" key="3">
    <source>
        <dbReference type="Proteomes" id="UP001066276"/>
    </source>
</evidence>
<evidence type="ECO:0000256" key="1">
    <source>
        <dbReference type="SAM" id="MobiDB-lite"/>
    </source>
</evidence>
<dbReference type="EMBL" id="JANPWB010000002">
    <property type="protein sequence ID" value="KAJ1207340.1"/>
    <property type="molecule type" value="Genomic_DNA"/>
</dbReference>
<keyword evidence="3" id="KW-1185">Reference proteome</keyword>
<sequence length="128" mass="14415">MKLLTKRPLLITKTDKRLFANHSWRNGADFKSQEASGAEEQKQGAASSPRSTQKYGKPPAKRDAIVRDFESQEASGAEEQEQGVAFSPRSTQKCGKPPAEWDQPIDRQRLGWAIPLDFYMECESGNTW</sequence>
<feature type="compositionally biased region" description="Basic and acidic residues" evidence="1">
    <location>
        <begin position="60"/>
        <end position="70"/>
    </location>
</feature>
<comment type="caution">
    <text evidence="2">The sequence shown here is derived from an EMBL/GenBank/DDBJ whole genome shotgun (WGS) entry which is preliminary data.</text>
</comment>
<gene>
    <name evidence="2" type="ORF">NDU88_002731</name>
</gene>